<dbReference type="OrthoDB" id="677721at2759"/>
<name>A0A7J7CMW2_TRIWF</name>
<dbReference type="EMBL" id="JAAARO010000015">
    <property type="protein sequence ID" value="KAF5735445.1"/>
    <property type="molecule type" value="Genomic_DNA"/>
</dbReference>
<dbReference type="PANTHER" id="PTHR33671:SF3">
    <property type="entry name" value="F28N24.8 PROTEIN"/>
    <property type="match status" value="1"/>
</dbReference>
<feature type="compositionally biased region" description="Acidic residues" evidence="1">
    <location>
        <begin position="254"/>
        <end position="267"/>
    </location>
</feature>
<comment type="caution">
    <text evidence="2">The sequence shown here is derived from an EMBL/GenBank/DDBJ whole genome shotgun (WGS) entry which is preliminary data.</text>
</comment>
<dbReference type="AlphaFoldDB" id="A0A7J7CMW2"/>
<reference evidence="2 3" key="1">
    <citation type="journal article" date="2020" name="Nat. Commun.">
        <title>Genome of Tripterygium wilfordii and identification of cytochrome P450 involved in triptolide biosynthesis.</title>
        <authorList>
            <person name="Tu L."/>
            <person name="Su P."/>
            <person name="Zhang Z."/>
            <person name="Gao L."/>
            <person name="Wang J."/>
            <person name="Hu T."/>
            <person name="Zhou J."/>
            <person name="Zhang Y."/>
            <person name="Zhao Y."/>
            <person name="Liu Y."/>
            <person name="Song Y."/>
            <person name="Tong Y."/>
            <person name="Lu Y."/>
            <person name="Yang J."/>
            <person name="Xu C."/>
            <person name="Jia M."/>
            <person name="Peters R.J."/>
            <person name="Huang L."/>
            <person name="Gao W."/>
        </authorList>
    </citation>
    <scope>NUCLEOTIDE SEQUENCE [LARGE SCALE GENOMIC DNA]</scope>
    <source>
        <strain evidence="3">cv. XIE 37</strain>
        <tissue evidence="2">Leaf</tissue>
    </source>
</reference>
<dbReference type="PANTHER" id="PTHR33671">
    <property type="entry name" value="N-METHYLTRANSFERASE, PUTATIVE (DUF688)-RELATED"/>
    <property type="match status" value="1"/>
</dbReference>
<dbReference type="FunCoup" id="A0A7J7CMW2">
    <property type="interactions" value="233"/>
</dbReference>
<dbReference type="InParanoid" id="A0A7J7CMW2"/>
<evidence type="ECO:0000313" key="2">
    <source>
        <dbReference type="EMBL" id="KAF5735445.1"/>
    </source>
</evidence>
<proteinExistence type="predicted"/>
<accession>A0A7J7CMW2</accession>
<dbReference type="InterPro" id="IPR007789">
    <property type="entry name" value="DUF688"/>
</dbReference>
<dbReference type="Proteomes" id="UP000593562">
    <property type="component" value="Unassembled WGS sequence"/>
</dbReference>
<evidence type="ECO:0000256" key="1">
    <source>
        <dbReference type="SAM" id="MobiDB-lite"/>
    </source>
</evidence>
<sequence>MIVSDGGKEIEFQCTTSFCEEVSTPLRSRNGDQGKATDNSMLRRRHTLSAYMADPSLEQVTEPAAVPFVWEQTPGRPKDGGPFNPKDCKVVSATSRLPSTRRTLEVEKHSTEKHLEDRNVSQLQIVALPLVGKINDEEVSGSENNDDDVYADALDTLSPSDSCSIKCSVTGISTSDELFVRPSGTFSTDPQTRDFMLSCFLPAVKAMTLEPHQYASRKQPVTVERPRQVKAVLSSNRKSPVNQYENKIIPNYGEEQEEEESENEDDNYDHSGNISAKACGFIPHLCFKNSLSLLNPVPGIKIWTHAFVSSTCEFGKSSEAACIKSNNHTVKKHAEDAVYKHKSHSRAQSPKRPEVDNKLRSGSSRFSFSSDRQAICESSPFRRSSGISPYRNETPRSPFSGRDFLGVPQEAEDLRSNRLDLYNKGTSMSKSQGLLFQSSYTRGSRSGSPMVEKTLHVDTVHVVRKSYSKSGPLDAKGRMDSMGKNFKAFYKSRELEKSAIPVSSLRDVKSLKSMERAHKLEDKNLGSNVDSDCRVQADIPQDSYQQPKLECIKVTAHGNKDVINDQSLKADDKGNVVTVKSPLHPPLPKTPSESWLWRTLPSITSRIPFTNTYLDSQFHPKKQHPETSFPSSKWETIVKSSHLHHDHVRYSEELVSHASQHYQTSTPYTMVPSYKWLAYFFVWISFFFCSI</sequence>
<feature type="region of interest" description="Disordered" evidence="1">
    <location>
        <begin position="336"/>
        <end position="365"/>
    </location>
</feature>
<gene>
    <name evidence="2" type="ORF">HS088_TW15G00951</name>
</gene>
<dbReference type="Pfam" id="PF05097">
    <property type="entry name" value="DUF688"/>
    <property type="match status" value="1"/>
</dbReference>
<feature type="region of interest" description="Disordered" evidence="1">
    <location>
        <begin position="244"/>
        <end position="270"/>
    </location>
</feature>
<keyword evidence="3" id="KW-1185">Reference proteome</keyword>
<evidence type="ECO:0000313" key="3">
    <source>
        <dbReference type="Proteomes" id="UP000593562"/>
    </source>
</evidence>
<feature type="region of interest" description="Disordered" evidence="1">
    <location>
        <begin position="377"/>
        <end position="404"/>
    </location>
</feature>
<organism evidence="2 3">
    <name type="scientific">Tripterygium wilfordii</name>
    <name type="common">Thunder God vine</name>
    <dbReference type="NCBI Taxonomy" id="458696"/>
    <lineage>
        <taxon>Eukaryota</taxon>
        <taxon>Viridiplantae</taxon>
        <taxon>Streptophyta</taxon>
        <taxon>Embryophyta</taxon>
        <taxon>Tracheophyta</taxon>
        <taxon>Spermatophyta</taxon>
        <taxon>Magnoliopsida</taxon>
        <taxon>eudicotyledons</taxon>
        <taxon>Gunneridae</taxon>
        <taxon>Pentapetalae</taxon>
        <taxon>rosids</taxon>
        <taxon>fabids</taxon>
        <taxon>Celastrales</taxon>
        <taxon>Celastraceae</taxon>
        <taxon>Tripterygium</taxon>
    </lineage>
</organism>
<protein>
    <submittedName>
        <fullName evidence="2">Uncharacterized protein</fullName>
    </submittedName>
</protein>